<dbReference type="AlphaFoldDB" id="G8Y0I1"/>
<dbReference type="GO" id="GO:0030289">
    <property type="term" value="C:protein phosphatase 4 complex"/>
    <property type="evidence" value="ECO:0007669"/>
    <property type="project" value="InterPro"/>
</dbReference>
<dbReference type="GO" id="GO:0005737">
    <property type="term" value="C:cytoplasm"/>
    <property type="evidence" value="ECO:0007669"/>
    <property type="project" value="TreeGrafter"/>
</dbReference>
<dbReference type="GO" id="GO:0019888">
    <property type="term" value="F:protein phosphatase regulator activity"/>
    <property type="evidence" value="ECO:0007669"/>
    <property type="project" value="InterPro"/>
</dbReference>
<dbReference type="InterPro" id="IPR015267">
    <property type="entry name" value="PPP4R2"/>
</dbReference>
<dbReference type="PANTHER" id="PTHR16487">
    <property type="entry name" value="PPP4R2-RELATED PROTEIN"/>
    <property type="match status" value="1"/>
</dbReference>
<sequence>MNEQLHKTLKSLASSDQACTIDEDDWKNKALPGILESIEQIGSTSIETKQVSPSDQEAIKKLERSKSRLASHLKTHFGAAAPFTIRRIAELLLDPKKEGYASNTLQEKVKFFNALSKSVLVSSALNEFPVETFNANDNASASDDVNSVDKMVRIPWSKQSDEKDSVFDPNLSNEESK</sequence>
<dbReference type="Proteomes" id="UP000005222">
    <property type="component" value="Chromosome N"/>
</dbReference>
<dbReference type="InParanoid" id="G8Y0I1"/>
<organism evidence="2 3">
    <name type="scientific">Pichia sorbitophila (strain ATCC MYA-4447 / BCRC 22081 / CBS 7064 / NBRC 10061 / NRRL Y-12695)</name>
    <name type="common">Hybrid yeast</name>
    <dbReference type="NCBI Taxonomy" id="559304"/>
    <lineage>
        <taxon>Eukaryota</taxon>
        <taxon>Fungi</taxon>
        <taxon>Dikarya</taxon>
        <taxon>Ascomycota</taxon>
        <taxon>Saccharomycotina</taxon>
        <taxon>Pichiomycetes</taxon>
        <taxon>Debaryomycetaceae</taxon>
        <taxon>Millerozyma</taxon>
    </lineage>
</organism>
<comment type="similarity">
    <text evidence="1">Belongs to the PPP4R2 family.</text>
</comment>
<keyword evidence="3" id="KW-1185">Reference proteome</keyword>
<evidence type="ECO:0000313" key="3">
    <source>
        <dbReference type="Proteomes" id="UP000005222"/>
    </source>
</evidence>
<reference evidence="2 3" key="1">
    <citation type="journal article" date="2012" name="G3 (Bethesda)">
        <title>Pichia sorbitophila, an interspecies yeast hybrid reveals early steps of genome resolution following polyploidization.</title>
        <authorList>
            <person name="Leh Louis V."/>
            <person name="Despons L."/>
            <person name="Friedrich A."/>
            <person name="Martin T."/>
            <person name="Durrens P."/>
            <person name="Casaregola S."/>
            <person name="Neuveglise C."/>
            <person name="Fairhead C."/>
            <person name="Marck C."/>
            <person name="Cruz J.A."/>
            <person name="Straub M.L."/>
            <person name="Kugler V."/>
            <person name="Sacerdot C."/>
            <person name="Uzunov Z."/>
            <person name="Thierry A."/>
            <person name="Weiss S."/>
            <person name="Bleykasten C."/>
            <person name="De Montigny J."/>
            <person name="Jacques N."/>
            <person name="Jung P."/>
            <person name="Lemaire M."/>
            <person name="Mallet S."/>
            <person name="Morel G."/>
            <person name="Richard G.F."/>
            <person name="Sarkar A."/>
            <person name="Savel G."/>
            <person name="Schacherer J."/>
            <person name="Seret M.L."/>
            <person name="Talla E."/>
            <person name="Samson G."/>
            <person name="Jubin C."/>
            <person name="Poulain J."/>
            <person name="Vacherie B."/>
            <person name="Barbe V."/>
            <person name="Pelletier E."/>
            <person name="Sherman D.J."/>
            <person name="Westhof E."/>
            <person name="Weissenbach J."/>
            <person name="Baret P.V."/>
            <person name="Wincker P."/>
            <person name="Gaillardin C."/>
            <person name="Dujon B."/>
            <person name="Souciet J.L."/>
        </authorList>
    </citation>
    <scope>NUCLEOTIDE SEQUENCE [LARGE SCALE GENOMIC DNA]</scope>
    <source>
        <strain evidence="3">ATCC MYA-4447 / BCRC 22081 / CBS 7064 / NBRC 10061 / NRRL Y-12695</strain>
    </source>
</reference>
<evidence type="ECO:0000256" key="1">
    <source>
        <dbReference type="ARBA" id="ARBA00009207"/>
    </source>
</evidence>
<name>G8Y0I1_PICSO</name>
<dbReference type="GO" id="GO:0005634">
    <property type="term" value="C:nucleus"/>
    <property type="evidence" value="ECO:0007669"/>
    <property type="project" value="TreeGrafter"/>
</dbReference>
<dbReference type="STRING" id="559304.G8Y0I1"/>
<dbReference type="Pfam" id="PF09184">
    <property type="entry name" value="PPP4R2"/>
    <property type="match status" value="1"/>
</dbReference>
<dbReference type="EMBL" id="FO082046">
    <property type="protein sequence ID" value="CCE86334.1"/>
    <property type="molecule type" value="Genomic_DNA"/>
</dbReference>
<accession>G8Y0I1</accession>
<dbReference type="OrthoDB" id="341898at2759"/>
<gene>
    <name evidence="2" type="primary">Piso0_004817</name>
    <name evidence="2" type="ORF">GNLVRS01_PISO0N01795g</name>
</gene>
<proteinExistence type="inferred from homology"/>
<dbReference type="eggNOG" id="ENOG502SBSZ">
    <property type="taxonomic scope" value="Eukaryota"/>
</dbReference>
<evidence type="ECO:0000313" key="2">
    <source>
        <dbReference type="EMBL" id="CCE86334.1"/>
    </source>
</evidence>
<dbReference type="HOGENOM" id="CLU_1518442_0_0_1"/>
<protein>
    <submittedName>
        <fullName evidence="2">Piso0_004817 protein</fullName>
    </submittedName>
</protein>
<dbReference type="PANTHER" id="PTHR16487:SF0">
    <property type="entry name" value="PROTEIN PHOSPHATASE 4 REGULATORY SUBUNIT 2-RELATED"/>
    <property type="match status" value="1"/>
</dbReference>